<dbReference type="OrthoDB" id="5695497at2"/>
<dbReference type="RefSeq" id="WP_129018133.1">
    <property type="nucleotide sequence ID" value="NZ_SDDZ01000009.1"/>
</dbReference>
<evidence type="ECO:0000313" key="2">
    <source>
        <dbReference type="Proteomes" id="UP000289792"/>
    </source>
</evidence>
<dbReference type="Proteomes" id="UP000289792">
    <property type="component" value="Unassembled WGS sequence"/>
</dbReference>
<evidence type="ECO:0000313" key="1">
    <source>
        <dbReference type="EMBL" id="RXJ45931.1"/>
    </source>
</evidence>
<name>A0A4Q0XD95_9FLAO</name>
<reference evidence="1 2" key="1">
    <citation type="submission" date="2019-01" db="EMBL/GenBank/DDBJ databases">
        <title>Genome sequence of the Antarctic species Gelidibacter gilvus ACAM 158(T).</title>
        <authorList>
            <person name="Bowman J.P."/>
        </authorList>
    </citation>
    <scope>NUCLEOTIDE SEQUENCE [LARGE SCALE GENOMIC DNA]</scope>
    <source>
        <strain evidence="1 2">IC158</strain>
    </source>
</reference>
<organism evidence="1 2">
    <name type="scientific">Gelidibacter gilvus</name>
    <dbReference type="NCBI Taxonomy" id="59602"/>
    <lineage>
        <taxon>Bacteria</taxon>
        <taxon>Pseudomonadati</taxon>
        <taxon>Bacteroidota</taxon>
        <taxon>Flavobacteriia</taxon>
        <taxon>Flavobacteriales</taxon>
        <taxon>Flavobacteriaceae</taxon>
        <taxon>Gelidibacter</taxon>
    </lineage>
</organism>
<dbReference type="EMBL" id="SDDZ01000009">
    <property type="protein sequence ID" value="RXJ45931.1"/>
    <property type="molecule type" value="Genomic_DNA"/>
</dbReference>
<sequence>MKEKHIHTITKEGKHLHQHFITEDAIANYEYNLHGIESPRIDYFFDYIFSSLNTSETRLLEIFYNKSDFFIKNYLNPMNIPHYEMRKTINELVAERELPSLTSFEDYYSARDFFIETFSLEVTQDSVDDIIIKYKEKYKLTPRFNPKDKLSSMTHGKLTKYKFIVSHYEKFNDKVDIEHFWDYIRNKECPDSMWGKASNKELRTIELFLMYGKSLSEHSDGSHERNWVKEELNLRNIPLAEELSFNTLDKICKAINLESPVQWYRANSAYRRFSYNPTNRDESDYDRPGDWEIINDDYFEGMSQDELDAFRDNTE</sequence>
<accession>A0A4Q0XD95</accession>
<gene>
    <name evidence="1" type="ORF">ESZ48_14020</name>
</gene>
<proteinExistence type="predicted"/>
<protein>
    <submittedName>
        <fullName evidence="1">Uncharacterized protein</fullName>
    </submittedName>
</protein>
<comment type="caution">
    <text evidence="1">The sequence shown here is derived from an EMBL/GenBank/DDBJ whole genome shotgun (WGS) entry which is preliminary data.</text>
</comment>
<dbReference type="AlphaFoldDB" id="A0A4Q0XD95"/>
<keyword evidence="2" id="KW-1185">Reference proteome</keyword>